<evidence type="ECO:0000256" key="6">
    <source>
        <dbReference type="SAM" id="MobiDB-lite"/>
    </source>
</evidence>
<reference evidence="8 9" key="1">
    <citation type="submission" date="2018-09" db="EMBL/GenBank/DDBJ databases">
        <title>A high-quality reference genome of wild soybean provides a powerful tool to mine soybean genomes.</title>
        <authorList>
            <person name="Xie M."/>
            <person name="Chung C.Y.L."/>
            <person name="Li M.-W."/>
            <person name="Wong F.-L."/>
            <person name="Chan T.-F."/>
            <person name="Lam H.-M."/>
        </authorList>
    </citation>
    <scope>NUCLEOTIDE SEQUENCE [LARGE SCALE GENOMIC DNA]</scope>
    <source>
        <strain evidence="9">cv. W05</strain>
        <tissue evidence="8">Hypocotyl of etiolated seedlings</tissue>
    </source>
</reference>
<dbReference type="PANTHER" id="PTHR47165">
    <property type="entry name" value="OS03G0429900 PROTEIN"/>
    <property type="match status" value="1"/>
</dbReference>
<dbReference type="Proteomes" id="UP000289340">
    <property type="component" value="Chromosome 6"/>
</dbReference>
<keyword evidence="4" id="KW-0862">Zinc</keyword>
<dbReference type="GO" id="GO:0008270">
    <property type="term" value="F:zinc ion binding"/>
    <property type="evidence" value="ECO:0007669"/>
    <property type="project" value="UniProtKB-KW"/>
</dbReference>
<dbReference type="SUPFAM" id="SSF50249">
    <property type="entry name" value="Nucleic acid-binding proteins"/>
    <property type="match status" value="1"/>
</dbReference>
<evidence type="ECO:0000256" key="4">
    <source>
        <dbReference type="ARBA" id="ARBA00022833"/>
    </source>
</evidence>
<evidence type="ECO:0000256" key="5">
    <source>
        <dbReference type="ARBA" id="ARBA00023125"/>
    </source>
</evidence>
<dbReference type="InterPro" id="IPR047192">
    <property type="entry name" value="Euk_RPA1_DBD_C"/>
</dbReference>
<evidence type="ECO:0000256" key="2">
    <source>
        <dbReference type="ARBA" id="ARBA00022723"/>
    </source>
</evidence>
<dbReference type="Gene3D" id="2.40.50.140">
    <property type="entry name" value="Nucleic acid-binding proteins"/>
    <property type="match status" value="1"/>
</dbReference>
<feature type="region of interest" description="Disordered" evidence="6">
    <location>
        <begin position="352"/>
        <end position="405"/>
    </location>
</feature>
<name>A0A445KDV0_GLYSO</name>
<dbReference type="PANTHER" id="PTHR47165:SF4">
    <property type="entry name" value="OS03G0429900 PROTEIN"/>
    <property type="match status" value="1"/>
</dbReference>
<evidence type="ECO:0000256" key="3">
    <source>
        <dbReference type="ARBA" id="ARBA00022771"/>
    </source>
</evidence>
<evidence type="ECO:0000313" key="8">
    <source>
        <dbReference type="EMBL" id="RZC09007.1"/>
    </source>
</evidence>
<keyword evidence="5" id="KW-0238">DNA-binding</keyword>
<evidence type="ECO:0000259" key="7">
    <source>
        <dbReference type="Pfam" id="PF08646"/>
    </source>
</evidence>
<evidence type="ECO:0000313" key="9">
    <source>
        <dbReference type="Proteomes" id="UP000289340"/>
    </source>
</evidence>
<feature type="compositionally biased region" description="Polar residues" evidence="6">
    <location>
        <begin position="384"/>
        <end position="399"/>
    </location>
</feature>
<keyword evidence="2" id="KW-0479">Metal-binding</keyword>
<keyword evidence="3" id="KW-0863">Zinc-finger</keyword>
<keyword evidence="9" id="KW-1185">Reference proteome</keyword>
<dbReference type="AlphaFoldDB" id="A0A445KDV0"/>
<dbReference type="EMBL" id="QZWG01000006">
    <property type="protein sequence ID" value="RZC09007.1"/>
    <property type="molecule type" value="Genomic_DNA"/>
</dbReference>
<feature type="domain" description="Replication factor A C-terminal" evidence="7">
    <location>
        <begin position="189"/>
        <end position="275"/>
    </location>
</feature>
<protein>
    <recommendedName>
        <fullName evidence="7">Replication factor A C-terminal domain-containing protein</fullName>
    </recommendedName>
</protein>
<accession>A0A445KDV0</accession>
<sequence>MFLGSTTTLQPPSPTFTQGSCFTITFEVCNFRDCASKYLRDFGVRLWFPVRDFRSSVVEGLCNFMARIPDKIKSIDGSKETLKLAVRITDLWFVGTPNKSEQAKMVFVDSEASKLLINDPMLEIQEFKERLLDLGVEVSRVLLPGDQASSQVSGGSQLSSKDSFLSKAEAKTILEINAISEEDVCVTVGTISKIVMDNHSWCYPACAQCHRKTDIQTGPFTCGCGKDNDQSVLRYRVEVMVTQNNESNKFLLWDRECAELIGETADDVNMVKIEDGDLDLNASPQALDKLLGHVLAFKVGIQSKFKNAVVLRYSKDLNLINVVLEMLPDSEACSKIDPSNVDCNDATQAERQSLSVTADHDPVAGLPLTPKKRMSSDEADDELGSSQISPAQLSSNQLTRHSHKS</sequence>
<comment type="caution">
    <text evidence="8">The sequence shown here is derived from an EMBL/GenBank/DDBJ whole genome shotgun (WGS) entry which is preliminary data.</text>
</comment>
<gene>
    <name evidence="8" type="ORF">D0Y65_015638</name>
</gene>
<dbReference type="Pfam" id="PF08646">
    <property type="entry name" value="Rep_fac-A_C"/>
    <property type="match status" value="1"/>
</dbReference>
<organism evidence="8 9">
    <name type="scientific">Glycine soja</name>
    <name type="common">Wild soybean</name>
    <dbReference type="NCBI Taxonomy" id="3848"/>
    <lineage>
        <taxon>Eukaryota</taxon>
        <taxon>Viridiplantae</taxon>
        <taxon>Streptophyta</taxon>
        <taxon>Embryophyta</taxon>
        <taxon>Tracheophyta</taxon>
        <taxon>Spermatophyta</taxon>
        <taxon>Magnoliopsida</taxon>
        <taxon>eudicotyledons</taxon>
        <taxon>Gunneridae</taxon>
        <taxon>Pentapetalae</taxon>
        <taxon>rosids</taxon>
        <taxon>fabids</taxon>
        <taxon>Fabales</taxon>
        <taxon>Fabaceae</taxon>
        <taxon>Papilionoideae</taxon>
        <taxon>50 kb inversion clade</taxon>
        <taxon>NPAAA clade</taxon>
        <taxon>indigoferoid/millettioid clade</taxon>
        <taxon>Phaseoleae</taxon>
        <taxon>Glycine</taxon>
        <taxon>Glycine subgen. Soja</taxon>
    </lineage>
</organism>
<proteinExistence type="inferred from homology"/>
<evidence type="ECO:0000256" key="1">
    <source>
        <dbReference type="ARBA" id="ARBA00005690"/>
    </source>
</evidence>
<dbReference type="CDD" id="cd04476">
    <property type="entry name" value="RPA1_DBD_C"/>
    <property type="match status" value="1"/>
</dbReference>
<dbReference type="GO" id="GO:0003677">
    <property type="term" value="F:DNA binding"/>
    <property type="evidence" value="ECO:0007669"/>
    <property type="project" value="UniProtKB-KW"/>
</dbReference>
<dbReference type="InterPro" id="IPR013955">
    <property type="entry name" value="Rep_factor-A_C"/>
</dbReference>
<dbReference type="InterPro" id="IPR012340">
    <property type="entry name" value="NA-bd_OB-fold"/>
</dbReference>
<comment type="similarity">
    <text evidence="1">Belongs to the replication factor A protein 1 family.</text>
</comment>